<evidence type="ECO:0000256" key="7">
    <source>
        <dbReference type="ARBA" id="ARBA00044633"/>
    </source>
</evidence>
<dbReference type="AlphaFoldDB" id="A0AAP8T8T1"/>
<dbReference type="PROSITE" id="PS00885">
    <property type="entry name" value="EPSP_SYNTHASE_2"/>
    <property type="match status" value="1"/>
</dbReference>
<dbReference type="GO" id="GO:0003866">
    <property type="term" value="F:3-phosphoshikimate 1-carboxyvinyltransferase activity"/>
    <property type="evidence" value="ECO:0007669"/>
    <property type="project" value="UniProtKB-UniRule"/>
</dbReference>
<feature type="binding site" evidence="8">
    <location>
        <position position="21"/>
    </location>
    <ligand>
        <name>3-phosphoshikimate</name>
        <dbReference type="ChEBI" id="CHEBI:145989"/>
    </ligand>
</feature>
<comment type="subunit">
    <text evidence="8">Monomer.</text>
</comment>
<sequence>MNLHSHSISSLQGVLTVPGDKSISHRAAILGGLAQGVTEVDNFLCSEDCLNTLRAMEQLGAKVDVLEERQGYGPVRFRITGVAMSPKAPERPIDCGNSGTGMRLLAGMLAACPFDSEMFGDASLSSRPMGRIMQPLEQMGARIEARGTKPGCAPLSIHGGRVHPISYALPMASAQVKSAILLAGMFADGTTTVRQPAATRDHTERLFRHFGVPCTVDGLTVGTCGPALPVAHNLTVPADISSAAFWMVAAASRPGSRLTLRQVGLNKTRNAVISALQRMGARMDIVPTSPEDAGEPYGDITVYGSDSLHGTSLLPEEIPNLIDEIPILAVAGALGRGDFIVRNARELRVKETDRIATTAANLRLMGVDVEEFDDGMVVHGGTPLKGTELSSYGDHRIAMSFLVAGLSAQGETVVTDAECINTSYPGFERDLAQFL</sequence>
<evidence type="ECO:0000256" key="2">
    <source>
        <dbReference type="ARBA" id="ARBA00009948"/>
    </source>
</evidence>
<keyword evidence="4 8" id="KW-0028">Amino-acid biosynthesis</keyword>
<dbReference type="InterPro" id="IPR006264">
    <property type="entry name" value="EPSP_synthase"/>
</dbReference>
<keyword evidence="3 8" id="KW-0963">Cytoplasm</keyword>
<dbReference type="GO" id="GO:0009073">
    <property type="term" value="P:aromatic amino acid family biosynthetic process"/>
    <property type="evidence" value="ECO:0007669"/>
    <property type="project" value="UniProtKB-KW"/>
</dbReference>
<dbReference type="GO" id="GO:0008652">
    <property type="term" value="P:amino acid biosynthetic process"/>
    <property type="evidence" value="ECO:0007669"/>
    <property type="project" value="UniProtKB-KW"/>
</dbReference>
<feature type="binding site" evidence="8">
    <location>
        <position position="173"/>
    </location>
    <ligand>
        <name>3-phosphoshikimate</name>
        <dbReference type="ChEBI" id="CHEBI:145989"/>
    </ligand>
</feature>
<evidence type="ECO:0000259" key="9">
    <source>
        <dbReference type="Pfam" id="PF00275"/>
    </source>
</evidence>
<feature type="active site" description="Proton acceptor" evidence="8">
    <location>
        <position position="323"/>
    </location>
</feature>
<reference evidence="10 11" key="1">
    <citation type="journal article" date="2017" name="BMC Genomics">
        <title>Genome sequencing of 39 Akkermansia muciniphila isolates reveals its population structure, genomic and functional diverisity, and global distribution in mammalian gut microbiotas.</title>
        <authorList>
            <person name="Guo X."/>
            <person name="Li S."/>
            <person name="Zhang J."/>
            <person name="Wu F."/>
            <person name="Li X."/>
            <person name="Wu D."/>
            <person name="Zhang M."/>
            <person name="Ou Z."/>
            <person name="Jie Z."/>
            <person name="Yan Q."/>
            <person name="Li P."/>
            <person name="Yi J."/>
            <person name="Peng Y."/>
        </authorList>
    </citation>
    <scope>NUCLEOTIDE SEQUENCE [LARGE SCALE GENOMIC DNA]</scope>
    <source>
        <strain evidence="10 11">GP43</strain>
    </source>
</reference>
<evidence type="ECO:0000256" key="5">
    <source>
        <dbReference type="ARBA" id="ARBA00022679"/>
    </source>
</evidence>
<dbReference type="GO" id="GO:0005737">
    <property type="term" value="C:cytoplasm"/>
    <property type="evidence" value="ECO:0007669"/>
    <property type="project" value="UniProtKB-SubCell"/>
</dbReference>
<dbReference type="NCBIfam" id="TIGR01356">
    <property type="entry name" value="aroA"/>
    <property type="match status" value="1"/>
</dbReference>
<dbReference type="Gene3D" id="3.65.10.10">
    <property type="entry name" value="Enolpyruvate transferase domain"/>
    <property type="match status" value="2"/>
</dbReference>
<dbReference type="FunFam" id="3.65.10.10:FF:000005">
    <property type="entry name" value="3-phosphoshikimate 1-carboxyvinyltransferase"/>
    <property type="match status" value="1"/>
</dbReference>
<feature type="binding site" evidence="8">
    <location>
        <position position="22"/>
    </location>
    <ligand>
        <name>3-phosphoshikimate</name>
        <dbReference type="ChEBI" id="CHEBI:145989"/>
    </ligand>
</feature>
<comment type="subcellular location">
    <subcellularLocation>
        <location evidence="8">Cytoplasm</location>
    </subcellularLocation>
</comment>
<evidence type="ECO:0000256" key="8">
    <source>
        <dbReference type="HAMAP-Rule" id="MF_00210"/>
    </source>
</evidence>
<comment type="caution">
    <text evidence="8">Lacks conserved residue(s) required for the propagation of feature annotation.</text>
</comment>
<dbReference type="InterPro" id="IPR036968">
    <property type="entry name" value="Enolpyruvate_Tfrase_sf"/>
</dbReference>
<dbReference type="PIRSF" id="PIRSF000505">
    <property type="entry name" value="EPSPS"/>
    <property type="match status" value="1"/>
</dbReference>
<organism evidence="10 11">
    <name type="scientific">Akkermansia muciniphila</name>
    <dbReference type="NCBI Taxonomy" id="239935"/>
    <lineage>
        <taxon>Bacteria</taxon>
        <taxon>Pseudomonadati</taxon>
        <taxon>Verrucomicrobiota</taxon>
        <taxon>Verrucomicrobiia</taxon>
        <taxon>Verrucomicrobiales</taxon>
        <taxon>Akkermansiaceae</taxon>
        <taxon>Akkermansia</taxon>
    </lineage>
</organism>
<evidence type="ECO:0000313" key="10">
    <source>
        <dbReference type="EMBL" id="PNC54669.1"/>
    </source>
</evidence>
<dbReference type="InterPro" id="IPR023193">
    <property type="entry name" value="EPSP_synthase_CS"/>
</dbReference>
<comment type="function">
    <text evidence="8">Catalyzes the transfer of the enolpyruvyl moiety of phosphoenolpyruvate (PEP) to the 5-hydroxyl of shikimate-3-phosphate (S3P) to produce enolpyruvyl shikimate-3-phosphate and inorganic phosphate.</text>
</comment>
<dbReference type="PROSITE" id="PS00104">
    <property type="entry name" value="EPSP_SYNTHASE_1"/>
    <property type="match status" value="1"/>
</dbReference>
<feature type="binding site" evidence="8">
    <location>
        <position position="354"/>
    </location>
    <ligand>
        <name>phosphoenolpyruvate</name>
        <dbReference type="ChEBI" id="CHEBI:58702"/>
    </ligand>
</feature>
<keyword evidence="6 8" id="KW-0057">Aromatic amino acid biosynthesis</keyword>
<feature type="binding site" evidence="8">
    <location>
        <position position="127"/>
    </location>
    <ligand>
        <name>phosphoenolpyruvate</name>
        <dbReference type="ChEBI" id="CHEBI:58702"/>
    </ligand>
</feature>
<accession>A0AAP8T8T1</accession>
<dbReference type="InterPro" id="IPR013792">
    <property type="entry name" value="RNA3'P_cycl/enolpyr_Trfase_a/b"/>
</dbReference>
<evidence type="ECO:0000256" key="4">
    <source>
        <dbReference type="ARBA" id="ARBA00022605"/>
    </source>
</evidence>
<dbReference type="SUPFAM" id="SSF55205">
    <property type="entry name" value="EPT/RTPC-like"/>
    <property type="match status" value="1"/>
</dbReference>
<keyword evidence="5 8" id="KW-0808">Transferase</keyword>
<evidence type="ECO:0000313" key="11">
    <source>
        <dbReference type="Proteomes" id="UP000235914"/>
    </source>
</evidence>
<dbReference type="CDD" id="cd01556">
    <property type="entry name" value="EPSP_synthase"/>
    <property type="match status" value="1"/>
</dbReference>
<dbReference type="Proteomes" id="UP000235914">
    <property type="component" value="Unassembled WGS sequence"/>
</dbReference>
<dbReference type="EC" id="2.5.1.19" evidence="8"/>
<feature type="binding site" evidence="8">
    <location>
        <position position="99"/>
    </location>
    <ligand>
        <name>phosphoenolpyruvate</name>
        <dbReference type="ChEBI" id="CHEBI:58702"/>
    </ligand>
</feature>
<feature type="binding site" evidence="8">
    <location>
        <position position="323"/>
    </location>
    <ligand>
        <name>3-phosphoshikimate</name>
        <dbReference type="ChEBI" id="CHEBI:145989"/>
    </ligand>
</feature>
<comment type="caution">
    <text evidence="10">The sequence shown here is derived from an EMBL/GenBank/DDBJ whole genome shotgun (WGS) entry which is preliminary data.</text>
</comment>
<dbReference type="PANTHER" id="PTHR21090">
    <property type="entry name" value="AROM/DEHYDROQUINATE SYNTHASE"/>
    <property type="match status" value="1"/>
</dbReference>
<dbReference type="EMBL" id="PJKN01000005">
    <property type="protein sequence ID" value="PNC54669.1"/>
    <property type="molecule type" value="Genomic_DNA"/>
</dbReference>
<feature type="binding site" evidence="8">
    <location>
        <position position="175"/>
    </location>
    <ligand>
        <name>phosphoenolpyruvate</name>
        <dbReference type="ChEBI" id="CHEBI:58702"/>
    </ligand>
</feature>
<dbReference type="GO" id="GO:0009423">
    <property type="term" value="P:chorismate biosynthetic process"/>
    <property type="evidence" value="ECO:0007669"/>
    <property type="project" value="UniProtKB-UniRule"/>
</dbReference>
<feature type="binding site" evidence="8">
    <location>
        <position position="21"/>
    </location>
    <ligand>
        <name>phosphoenolpyruvate</name>
        <dbReference type="ChEBI" id="CHEBI:58702"/>
    </ligand>
</feature>
<protein>
    <recommendedName>
        <fullName evidence="8">3-phosphoshikimate 1-carboxyvinyltransferase</fullName>
        <ecNumber evidence="8">2.5.1.19</ecNumber>
    </recommendedName>
    <alternativeName>
        <fullName evidence="8">5-enolpyruvylshikimate-3-phosphate synthase</fullName>
        <shortName evidence="8">EPSP synthase</shortName>
        <shortName evidence="8">EPSPS</shortName>
    </alternativeName>
</protein>
<evidence type="ECO:0000256" key="3">
    <source>
        <dbReference type="ARBA" id="ARBA00022490"/>
    </source>
</evidence>
<feature type="domain" description="Enolpyruvate transferase" evidence="9">
    <location>
        <begin position="8"/>
        <end position="431"/>
    </location>
</feature>
<proteinExistence type="inferred from homology"/>
<gene>
    <name evidence="8 10" type="primary">aroA</name>
    <name evidence="10" type="ORF">CXU09_08990</name>
</gene>
<comment type="catalytic activity">
    <reaction evidence="7">
        <text>3-phosphoshikimate + phosphoenolpyruvate = 5-O-(1-carboxyvinyl)-3-phosphoshikimate + phosphate</text>
        <dbReference type="Rhea" id="RHEA:21256"/>
        <dbReference type="ChEBI" id="CHEBI:43474"/>
        <dbReference type="ChEBI" id="CHEBI:57701"/>
        <dbReference type="ChEBI" id="CHEBI:58702"/>
        <dbReference type="ChEBI" id="CHEBI:145989"/>
        <dbReference type="EC" id="2.5.1.19"/>
    </reaction>
    <physiologicalReaction direction="left-to-right" evidence="7">
        <dbReference type="Rhea" id="RHEA:21257"/>
    </physiologicalReaction>
</comment>
<feature type="binding site" evidence="8">
    <location>
        <position position="396"/>
    </location>
    <ligand>
        <name>phosphoenolpyruvate</name>
        <dbReference type="ChEBI" id="CHEBI:58702"/>
    </ligand>
</feature>
<feature type="binding site" evidence="8">
    <location>
        <position position="350"/>
    </location>
    <ligand>
        <name>3-phosphoshikimate</name>
        <dbReference type="ChEBI" id="CHEBI:145989"/>
    </ligand>
</feature>
<feature type="binding site" evidence="8">
    <location>
        <position position="26"/>
    </location>
    <ligand>
        <name>3-phosphoshikimate</name>
        <dbReference type="ChEBI" id="CHEBI:145989"/>
    </ligand>
</feature>
<dbReference type="Pfam" id="PF00275">
    <property type="entry name" value="EPSP_synthase"/>
    <property type="match status" value="1"/>
</dbReference>
<name>A0AAP8T8T1_9BACT</name>
<comment type="pathway">
    <text evidence="1 8">Metabolic intermediate biosynthesis; chorismate biosynthesis; chorismate from D-erythrose 4-phosphate and phosphoenolpyruvate: step 6/7.</text>
</comment>
<evidence type="ECO:0000256" key="6">
    <source>
        <dbReference type="ARBA" id="ARBA00023141"/>
    </source>
</evidence>
<evidence type="ECO:0000256" key="1">
    <source>
        <dbReference type="ARBA" id="ARBA00004811"/>
    </source>
</evidence>
<dbReference type="RefSeq" id="WP_022196976.1">
    <property type="nucleotide sequence ID" value="NZ_CP010553.1"/>
</dbReference>
<comment type="similarity">
    <text evidence="2 8">Belongs to the EPSP synthase family.</text>
</comment>
<dbReference type="PANTHER" id="PTHR21090:SF5">
    <property type="entry name" value="PENTAFUNCTIONAL AROM POLYPEPTIDE"/>
    <property type="match status" value="1"/>
</dbReference>
<dbReference type="InterPro" id="IPR001986">
    <property type="entry name" value="Enolpyruvate_Tfrase_dom"/>
</dbReference>
<dbReference type="HAMAP" id="MF_00210">
    <property type="entry name" value="EPSP_synth"/>
    <property type="match status" value="1"/>
</dbReference>
<feature type="binding site" evidence="8">
    <location>
        <position position="175"/>
    </location>
    <ligand>
        <name>3-phosphoshikimate</name>
        <dbReference type="ChEBI" id="CHEBI:145989"/>
    </ligand>
</feature>